<gene>
    <name evidence="2" type="ORF">g.53977</name>
</gene>
<accession>A0A146LXK3</accession>
<name>A0A146LXK3_LYGHE</name>
<dbReference type="SMART" id="SM00355">
    <property type="entry name" value="ZnF_C2H2"/>
    <property type="match status" value="2"/>
</dbReference>
<dbReference type="AlphaFoldDB" id="A0A146LXK3"/>
<feature type="non-terminal residue" evidence="2">
    <location>
        <position position="1"/>
    </location>
</feature>
<dbReference type="Gene3D" id="3.30.160.60">
    <property type="entry name" value="Classic Zinc Finger"/>
    <property type="match status" value="1"/>
</dbReference>
<proteinExistence type="predicted"/>
<feature type="domain" description="C2H2-type" evidence="1">
    <location>
        <begin position="46"/>
        <end position="67"/>
    </location>
</feature>
<protein>
    <recommendedName>
        <fullName evidence="1">C2H2-type domain-containing protein</fullName>
    </recommendedName>
</protein>
<dbReference type="EMBL" id="GDHC01006326">
    <property type="protein sequence ID" value="JAQ12303.1"/>
    <property type="molecule type" value="Transcribed_RNA"/>
</dbReference>
<sequence>CIPTSTEVFLRYRVSNALKRRVKSPLKKTKALKDYMRSQRLRKAAYRCQSCFKKYKRSRAFKRHVVHECGSMAEFTCPYCRHVAYSRGRMKAHIKAKHGFSRPINTDEVDEKISKLNL</sequence>
<evidence type="ECO:0000313" key="2">
    <source>
        <dbReference type="EMBL" id="JAQ12303.1"/>
    </source>
</evidence>
<feature type="domain" description="C2H2-type" evidence="1">
    <location>
        <begin position="75"/>
        <end position="98"/>
    </location>
</feature>
<reference evidence="2" key="1">
    <citation type="journal article" date="2016" name="Gigascience">
        <title>De novo construction of an expanded transcriptome assembly for the western tarnished plant bug, Lygus hesperus.</title>
        <authorList>
            <person name="Tassone E.E."/>
            <person name="Geib S.M."/>
            <person name="Hall B."/>
            <person name="Fabrick J.A."/>
            <person name="Brent C.S."/>
            <person name="Hull J.J."/>
        </authorList>
    </citation>
    <scope>NUCLEOTIDE SEQUENCE</scope>
</reference>
<organism evidence="2">
    <name type="scientific">Lygus hesperus</name>
    <name type="common">Western plant bug</name>
    <dbReference type="NCBI Taxonomy" id="30085"/>
    <lineage>
        <taxon>Eukaryota</taxon>
        <taxon>Metazoa</taxon>
        <taxon>Ecdysozoa</taxon>
        <taxon>Arthropoda</taxon>
        <taxon>Hexapoda</taxon>
        <taxon>Insecta</taxon>
        <taxon>Pterygota</taxon>
        <taxon>Neoptera</taxon>
        <taxon>Paraneoptera</taxon>
        <taxon>Hemiptera</taxon>
        <taxon>Heteroptera</taxon>
        <taxon>Panheteroptera</taxon>
        <taxon>Cimicomorpha</taxon>
        <taxon>Miridae</taxon>
        <taxon>Mirini</taxon>
        <taxon>Lygus</taxon>
    </lineage>
</organism>
<evidence type="ECO:0000259" key="1">
    <source>
        <dbReference type="SMART" id="SM00355"/>
    </source>
</evidence>
<dbReference type="InterPro" id="IPR013087">
    <property type="entry name" value="Znf_C2H2_type"/>
</dbReference>